<dbReference type="EMBL" id="OZ019903">
    <property type="protein sequence ID" value="CAK9197191.1"/>
    <property type="molecule type" value="Genomic_DNA"/>
</dbReference>
<gene>
    <name evidence="9" type="ORF">CSSPTR1EN2_LOCUS3851</name>
</gene>
<feature type="transmembrane region" description="Helical" evidence="7">
    <location>
        <begin position="344"/>
        <end position="365"/>
    </location>
</feature>
<sequence length="481" mass="53903">MEDRVLQVEDLDYNSKLNDLLPVTASREGKWWYSAVHNVTAIVSAGVLGLPSAMADLTWGPGVVVLTLSWVITLFTLWQMVEMHEMVPGKRFDRYHELGQQAFGKNLGLWIVIPQQLLVEISVDIVYMVTGGQALRYIYILNCNGDHHHCPLKPSSTEIENNPYAMTSLWILIYGSVHFLFVQIPNFNSIAGISLAAAIMSVSYSTIAWTIPIFHNEHSQHRDIANYTLVNVTADYDLPKASTAGHVLSAFNALGVVAFAYAGHNVVLEIQATLRSRPGKPSKIAMWRGVFLAYVIVTICYFPVALVCYWAYGNQLAADSNSNSNSNFNSNILQFEGFRGITTAANFMVIIHILGSYQIYAMPVFDMLETVLVKKWLLAPSFKLRLITRSTYVGITMVVATIIPFFQPLLGFFGGFAYAPTTYFLPCCIWLAICKPKRFSASWTINWICIILGVLLMLTATIGGGSEIIKEWHTYKFRTFW</sequence>
<feature type="transmembrane region" description="Helical" evidence="7">
    <location>
        <begin position="412"/>
        <end position="433"/>
    </location>
</feature>
<evidence type="ECO:0000259" key="8">
    <source>
        <dbReference type="Pfam" id="PF01490"/>
    </source>
</evidence>
<evidence type="ECO:0000256" key="2">
    <source>
        <dbReference type="ARBA" id="ARBA00022448"/>
    </source>
</evidence>
<proteinExistence type="predicted"/>
<keyword evidence="2" id="KW-0813">Transport</keyword>
<evidence type="ECO:0000256" key="6">
    <source>
        <dbReference type="ARBA" id="ARBA00023136"/>
    </source>
</evidence>
<feature type="transmembrane region" description="Helical" evidence="7">
    <location>
        <begin position="31"/>
        <end position="50"/>
    </location>
</feature>
<evidence type="ECO:0000313" key="9">
    <source>
        <dbReference type="EMBL" id="CAK9197191.1"/>
    </source>
</evidence>
<protein>
    <recommendedName>
        <fullName evidence="8">Amino acid transporter transmembrane domain-containing protein</fullName>
    </recommendedName>
</protein>
<evidence type="ECO:0000256" key="3">
    <source>
        <dbReference type="ARBA" id="ARBA00022692"/>
    </source>
</evidence>
<feature type="transmembrane region" description="Helical" evidence="7">
    <location>
        <begin position="62"/>
        <end position="81"/>
    </location>
</feature>
<evidence type="ECO:0000256" key="4">
    <source>
        <dbReference type="ARBA" id="ARBA00022970"/>
    </source>
</evidence>
<dbReference type="Pfam" id="PF01490">
    <property type="entry name" value="Aa_trans"/>
    <property type="match status" value="1"/>
</dbReference>
<feature type="domain" description="Amino acid transporter transmembrane" evidence="8">
    <location>
        <begin position="28"/>
        <end position="462"/>
    </location>
</feature>
<dbReference type="Gene3D" id="1.20.1740.10">
    <property type="entry name" value="Amino acid/polyamine transporter I"/>
    <property type="match status" value="1"/>
</dbReference>
<feature type="transmembrane region" description="Helical" evidence="7">
    <location>
        <begin position="247"/>
        <end position="268"/>
    </location>
</feature>
<keyword evidence="3 7" id="KW-0812">Transmembrane</keyword>
<evidence type="ECO:0000256" key="7">
    <source>
        <dbReference type="SAM" id="Phobius"/>
    </source>
</evidence>
<feature type="transmembrane region" description="Helical" evidence="7">
    <location>
        <begin position="445"/>
        <end position="465"/>
    </location>
</feature>
<reference evidence="9" key="1">
    <citation type="submission" date="2024-02" db="EMBL/GenBank/DDBJ databases">
        <authorList>
            <consortium name="ELIXIR-Norway"/>
            <consortium name="Elixir Norway"/>
        </authorList>
    </citation>
    <scope>NUCLEOTIDE SEQUENCE</scope>
</reference>
<keyword evidence="10" id="KW-1185">Reference proteome</keyword>
<evidence type="ECO:0000256" key="5">
    <source>
        <dbReference type="ARBA" id="ARBA00022989"/>
    </source>
</evidence>
<name>A0ABP0TI27_9BRYO</name>
<organism evidence="9 10">
    <name type="scientific">Sphagnum troendelagicum</name>
    <dbReference type="NCBI Taxonomy" id="128251"/>
    <lineage>
        <taxon>Eukaryota</taxon>
        <taxon>Viridiplantae</taxon>
        <taxon>Streptophyta</taxon>
        <taxon>Embryophyta</taxon>
        <taxon>Bryophyta</taxon>
        <taxon>Sphagnophytina</taxon>
        <taxon>Sphagnopsida</taxon>
        <taxon>Sphagnales</taxon>
        <taxon>Sphagnaceae</taxon>
        <taxon>Sphagnum</taxon>
    </lineage>
</organism>
<feature type="transmembrane region" description="Helical" evidence="7">
    <location>
        <begin position="289"/>
        <end position="312"/>
    </location>
</feature>
<evidence type="ECO:0000256" key="1">
    <source>
        <dbReference type="ARBA" id="ARBA00004370"/>
    </source>
</evidence>
<keyword evidence="6 7" id="KW-0472">Membrane</keyword>
<evidence type="ECO:0000313" key="10">
    <source>
        <dbReference type="Proteomes" id="UP001497512"/>
    </source>
</evidence>
<accession>A0ABP0TI27</accession>
<dbReference type="Proteomes" id="UP001497512">
    <property type="component" value="Chromosome 11"/>
</dbReference>
<dbReference type="InterPro" id="IPR013057">
    <property type="entry name" value="AA_transpt_TM"/>
</dbReference>
<keyword evidence="4" id="KW-0029">Amino-acid transport</keyword>
<keyword evidence="5 7" id="KW-1133">Transmembrane helix</keyword>
<feature type="transmembrane region" description="Helical" evidence="7">
    <location>
        <begin position="386"/>
        <end position="406"/>
    </location>
</feature>
<dbReference type="PANTHER" id="PTHR48017">
    <property type="entry name" value="OS05G0424000 PROTEIN-RELATED"/>
    <property type="match status" value="1"/>
</dbReference>
<comment type="subcellular location">
    <subcellularLocation>
        <location evidence="1">Membrane</location>
    </subcellularLocation>
</comment>
<feature type="transmembrane region" description="Helical" evidence="7">
    <location>
        <begin position="189"/>
        <end position="211"/>
    </location>
</feature>
<feature type="transmembrane region" description="Helical" evidence="7">
    <location>
        <begin position="164"/>
        <end position="182"/>
    </location>
</feature>